<dbReference type="RefSeq" id="XP_029634100.1">
    <property type="nucleotide sequence ID" value="XM_029778240.2"/>
</dbReference>
<dbReference type="GO" id="GO:0005035">
    <property type="term" value="F:death receptor activity"/>
    <property type="evidence" value="ECO:0007669"/>
    <property type="project" value="TreeGrafter"/>
</dbReference>
<dbReference type="Pfam" id="PF00020">
    <property type="entry name" value="TNFR_c6"/>
    <property type="match status" value="4"/>
</dbReference>
<keyword evidence="10" id="KW-0732">Signal</keyword>
<feature type="disulfide bond" evidence="8">
    <location>
        <begin position="116"/>
        <end position="134"/>
    </location>
</feature>
<feature type="signal peptide" evidence="10">
    <location>
        <begin position="1"/>
        <end position="16"/>
    </location>
</feature>
<feature type="domain" description="TNFR-Cys" evidence="11">
    <location>
        <begin position="17"/>
        <end position="52"/>
    </location>
</feature>
<feature type="disulfide bond" evidence="8">
    <location>
        <begin position="74"/>
        <end position="87"/>
    </location>
</feature>
<feature type="domain" description="TNFR-Cys" evidence="11">
    <location>
        <begin position="136"/>
        <end position="176"/>
    </location>
</feature>
<evidence type="ECO:0000256" key="1">
    <source>
        <dbReference type="ARBA" id="ARBA00004162"/>
    </source>
</evidence>
<keyword evidence="6 9" id="KW-0472">Membrane</keyword>
<feature type="disulfide bond" evidence="8">
    <location>
        <begin position="77"/>
        <end position="95"/>
    </location>
</feature>
<keyword evidence="7" id="KW-0325">Glycoprotein</keyword>
<feature type="disulfide bond" evidence="8">
    <location>
        <begin position="34"/>
        <end position="52"/>
    </location>
</feature>
<evidence type="ECO:0000256" key="6">
    <source>
        <dbReference type="ARBA" id="ARBA00023136"/>
    </source>
</evidence>
<reference evidence="13" key="1">
    <citation type="submission" date="2025-08" db="UniProtKB">
        <authorList>
            <consortium name="RefSeq"/>
        </authorList>
    </citation>
    <scope>IDENTIFICATION</scope>
</reference>
<dbReference type="SUPFAM" id="SSF57586">
    <property type="entry name" value="TNF receptor-like"/>
    <property type="match status" value="3"/>
</dbReference>
<dbReference type="PROSITE" id="PS00652">
    <property type="entry name" value="TNFR_NGFR_1"/>
    <property type="match status" value="1"/>
</dbReference>
<feature type="repeat" description="TNFR-Cys" evidence="8">
    <location>
        <begin position="96"/>
        <end position="134"/>
    </location>
</feature>
<dbReference type="PANTHER" id="PTHR46605">
    <property type="entry name" value="TUMOR NECROSIS FACTOR RECEPTOR"/>
    <property type="match status" value="1"/>
</dbReference>
<dbReference type="KEGG" id="osn:115209736"/>
<evidence type="ECO:0000256" key="2">
    <source>
        <dbReference type="ARBA" id="ARBA00022475"/>
    </source>
</evidence>
<feature type="disulfide bond" evidence="8">
    <location>
        <begin position="158"/>
        <end position="176"/>
    </location>
</feature>
<dbReference type="Proteomes" id="UP000515154">
    <property type="component" value="Linkage group LG3"/>
</dbReference>
<dbReference type="GO" id="GO:0009986">
    <property type="term" value="C:cell surface"/>
    <property type="evidence" value="ECO:0007669"/>
    <property type="project" value="TreeGrafter"/>
</dbReference>
<feature type="domain" description="TNFR-Cys" evidence="11">
    <location>
        <begin position="54"/>
        <end position="95"/>
    </location>
</feature>
<feature type="disulfide bond" evidence="8">
    <location>
        <begin position="113"/>
        <end position="126"/>
    </location>
</feature>
<dbReference type="GO" id="GO:0015026">
    <property type="term" value="F:coreceptor activity"/>
    <property type="evidence" value="ECO:0007669"/>
    <property type="project" value="TreeGrafter"/>
</dbReference>
<organism evidence="12 13">
    <name type="scientific">Octopus sinensis</name>
    <name type="common">East Asian common octopus</name>
    <dbReference type="NCBI Taxonomy" id="2607531"/>
    <lineage>
        <taxon>Eukaryota</taxon>
        <taxon>Metazoa</taxon>
        <taxon>Spiralia</taxon>
        <taxon>Lophotrochozoa</taxon>
        <taxon>Mollusca</taxon>
        <taxon>Cephalopoda</taxon>
        <taxon>Coleoidea</taxon>
        <taxon>Octopodiformes</taxon>
        <taxon>Octopoda</taxon>
        <taxon>Incirrata</taxon>
        <taxon>Octopodidae</taxon>
        <taxon>Octopus</taxon>
    </lineage>
</organism>
<evidence type="ECO:0000256" key="8">
    <source>
        <dbReference type="PROSITE-ProRule" id="PRU00206"/>
    </source>
</evidence>
<feature type="repeat" description="TNFR-Cys" evidence="8">
    <location>
        <begin position="54"/>
        <end position="95"/>
    </location>
</feature>
<dbReference type="GO" id="GO:0006915">
    <property type="term" value="P:apoptotic process"/>
    <property type="evidence" value="ECO:0007669"/>
    <property type="project" value="UniProtKB-KW"/>
</dbReference>
<dbReference type="GO" id="GO:0048406">
    <property type="term" value="F:nerve growth factor binding"/>
    <property type="evidence" value="ECO:0007669"/>
    <property type="project" value="TreeGrafter"/>
</dbReference>
<evidence type="ECO:0000259" key="11">
    <source>
        <dbReference type="PROSITE" id="PS50050"/>
    </source>
</evidence>
<dbReference type="GO" id="GO:0005886">
    <property type="term" value="C:plasma membrane"/>
    <property type="evidence" value="ECO:0007669"/>
    <property type="project" value="UniProtKB-SubCell"/>
</dbReference>
<dbReference type="GO" id="GO:0007266">
    <property type="term" value="P:Rho protein signal transduction"/>
    <property type="evidence" value="ECO:0007669"/>
    <property type="project" value="TreeGrafter"/>
</dbReference>
<comment type="subcellular location">
    <subcellularLocation>
        <location evidence="1">Cell membrane</location>
        <topology evidence="1">Single-pass membrane protein</topology>
    </subcellularLocation>
</comment>
<keyword evidence="8" id="KW-1015">Disulfide bond</keyword>
<dbReference type="PANTHER" id="PTHR46605:SF2">
    <property type="entry name" value="TNFR-CYS DOMAIN-CONTAINING PROTEIN"/>
    <property type="match status" value="1"/>
</dbReference>
<dbReference type="PROSITE" id="PS50050">
    <property type="entry name" value="TNFR_NGFR_2"/>
    <property type="match status" value="4"/>
</dbReference>
<feature type="repeat" description="TNFR-Cys" evidence="8">
    <location>
        <begin position="17"/>
        <end position="52"/>
    </location>
</feature>
<dbReference type="InterPro" id="IPR001368">
    <property type="entry name" value="TNFR/NGFR_Cys_rich_reg"/>
</dbReference>
<keyword evidence="5 9" id="KW-1133">Transmembrane helix</keyword>
<evidence type="ECO:0000256" key="7">
    <source>
        <dbReference type="ARBA" id="ARBA00023180"/>
    </source>
</evidence>
<evidence type="ECO:0000256" key="5">
    <source>
        <dbReference type="ARBA" id="ARBA00022989"/>
    </source>
</evidence>
<dbReference type="PRINTS" id="PR01966">
    <property type="entry name" value="TNFACTORR16"/>
</dbReference>
<feature type="transmembrane region" description="Helical" evidence="9">
    <location>
        <begin position="194"/>
        <end position="214"/>
    </location>
</feature>
<keyword evidence="12" id="KW-1185">Reference proteome</keyword>
<evidence type="ECO:0000256" key="3">
    <source>
        <dbReference type="ARBA" id="ARBA00022692"/>
    </source>
</evidence>
<dbReference type="SMART" id="SM00208">
    <property type="entry name" value="TNFR"/>
    <property type="match status" value="4"/>
</dbReference>
<accession>A0A6P7S7C7</accession>
<proteinExistence type="predicted"/>
<feature type="disulfide bond" evidence="8">
    <location>
        <begin position="137"/>
        <end position="152"/>
    </location>
</feature>
<dbReference type="Gene3D" id="2.10.50.10">
    <property type="entry name" value="Tumor Necrosis Factor Receptor, subunit A, domain 2"/>
    <property type="match status" value="4"/>
</dbReference>
<feature type="disulfide bond" evidence="8">
    <location>
        <begin position="31"/>
        <end position="44"/>
    </location>
</feature>
<dbReference type="InterPro" id="IPR052302">
    <property type="entry name" value="Neurotrophin_rcpt-DD"/>
</dbReference>
<dbReference type="InterPro" id="IPR022325">
    <property type="entry name" value="TNFR_16"/>
</dbReference>
<keyword evidence="3 9" id="KW-0812">Transmembrane</keyword>
<evidence type="ECO:0000256" key="10">
    <source>
        <dbReference type="SAM" id="SignalP"/>
    </source>
</evidence>
<dbReference type="Gene3D" id="6.10.250.1780">
    <property type="match status" value="1"/>
</dbReference>
<evidence type="ECO:0000313" key="13">
    <source>
        <dbReference type="RefSeq" id="XP_029634100.1"/>
    </source>
</evidence>
<evidence type="ECO:0000313" key="12">
    <source>
        <dbReference type="Proteomes" id="UP000515154"/>
    </source>
</evidence>
<dbReference type="InterPro" id="IPR041448">
    <property type="entry name" value="TNFR16_TM"/>
</dbReference>
<protein>
    <submittedName>
        <fullName evidence="13">Tumor necrosis factor receptor superfamily member 16-like</fullName>
    </submittedName>
</protein>
<keyword evidence="4" id="KW-0053">Apoptosis</keyword>
<keyword evidence="2" id="KW-1003">Cell membrane</keyword>
<feature type="disulfide bond" evidence="8">
    <location>
        <begin position="155"/>
        <end position="168"/>
    </location>
</feature>
<feature type="domain" description="TNFR-Cys" evidence="11">
    <location>
        <begin position="96"/>
        <end position="134"/>
    </location>
</feature>
<feature type="repeat" description="TNFR-Cys" evidence="8">
    <location>
        <begin position="136"/>
        <end position="176"/>
    </location>
</feature>
<dbReference type="AlphaFoldDB" id="A0A6P7S7C7"/>
<dbReference type="Pfam" id="PF18422">
    <property type="entry name" value="TNFR_16_TM"/>
    <property type="match status" value="1"/>
</dbReference>
<evidence type="ECO:0000256" key="4">
    <source>
        <dbReference type="ARBA" id="ARBA00022703"/>
    </source>
</evidence>
<feature type="chain" id="PRO_5027575343" evidence="10">
    <location>
        <begin position="17"/>
        <end position="323"/>
    </location>
</feature>
<sequence>MYSLLLAICLLDITAGICPSNQSNLNGSSCCQLCEPGSGVVGNCTRNQDTVCAPCQAGKTFSSQASSTEECKLCSTCPEHTYIKKVCNVTHDTQCECSTGFFYSTDLQACMLCTLCPVGWGAVRPCSPTENSWCQRCPNNTYSHLISGTIGCVKCRTCARDQIMIQPCTDTQDTVCIAGKGYASRYEETRIDVIPIYCALLGAVVCGLCGFAIYKHCQRQRNKRLGARDNAMHEDVEYSKASGRDSGIVYDDSGIKTCYNQKQMAPLKVQNNKESLIPGLLSEISLSPVNPQTVNNGECRHHPSNGHQPNWNNQCQKYHMQMS</sequence>
<gene>
    <name evidence="13" type="primary">LOC115209736</name>
</gene>
<name>A0A6P7S7C7_9MOLL</name>
<evidence type="ECO:0000256" key="9">
    <source>
        <dbReference type="SAM" id="Phobius"/>
    </source>
</evidence>
<comment type="caution">
    <text evidence="8">Lacks conserved residue(s) required for the propagation of feature annotation.</text>
</comment>